<proteinExistence type="predicted"/>
<name>A0A8H6X2Y4_9AGAR</name>
<sequence>MVLLLPPPTVSRPYSHGSCAFHTASSDDDDEGVPAMPSVPALPSPSRAGAFGAIERLSSEKTSPTAATGNAVYGNAAATARTSHTAHLPPPTRRTSPPVTPTPHATTFVQRQFTFDQVYAQEPSVDSAYAVNTFSSFPSSGYSSTAASTSDLSGATSPRQTAGPLTLTPEDIRRRMTMQHGQEGWRQSVDEMFGALSLMRIGSISGSNTGTNEDDDGGEYLFAPSQSETVFAYAGTPAPGSGFGSPAPSYTSSPAPAFTTPAAVSTPTTASSTSPFAMPMQPPTMSPDAMLRAYAAKHTSATPSLTRKATAEVVGSLKDTGMRVLYKPEDDLNPARAASPG</sequence>
<evidence type="ECO:0000313" key="3">
    <source>
        <dbReference type="Proteomes" id="UP000623467"/>
    </source>
</evidence>
<dbReference type="Proteomes" id="UP000623467">
    <property type="component" value="Unassembled WGS sequence"/>
</dbReference>
<comment type="caution">
    <text evidence="2">The sequence shown here is derived from an EMBL/GenBank/DDBJ whole genome shotgun (WGS) entry which is preliminary data.</text>
</comment>
<dbReference type="AlphaFoldDB" id="A0A8H6X2Y4"/>
<evidence type="ECO:0000256" key="1">
    <source>
        <dbReference type="SAM" id="MobiDB-lite"/>
    </source>
</evidence>
<feature type="region of interest" description="Disordered" evidence="1">
    <location>
        <begin position="261"/>
        <end position="280"/>
    </location>
</feature>
<feature type="compositionally biased region" description="Low complexity" evidence="1">
    <location>
        <begin position="140"/>
        <end position="150"/>
    </location>
</feature>
<reference evidence="2" key="1">
    <citation type="submission" date="2020-05" db="EMBL/GenBank/DDBJ databases">
        <title>Mycena genomes resolve the evolution of fungal bioluminescence.</title>
        <authorList>
            <person name="Tsai I.J."/>
        </authorList>
    </citation>
    <scope>NUCLEOTIDE SEQUENCE</scope>
    <source>
        <strain evidence="2">160909Yilan</strain>
    </source>
</reference>
<gene>
    <name evidence="2" type="ORF">MSAN_02430600</name>
</gene>
<keyword evidence="3" id="KW-1185">Reference proteome</keyword>
<dbReference type="OrthoDB" id="3070050at2759"/>
<feature type="compositionally biased region" description="Low complexity" evidence="1">
    <location>
        <begin position="81"/>
        <end position="97"/>
    </location>
</feature>
<evidence type="ECO:0000313" key="2">
    <source>
        <dbReference type="EMBL" id="KAF7333232.1"/>
    </source>
</evidence>
<feature type="compositionally biased region" description="Polar residues" evidence="1">
    <location>
        <begin position="151"/>
        <end position="160"/>
    </location>
</feature>
<protein>
    <submittedName>
        <fullName evidence="2">Uncharacterized protein</fullName>
    </submittedName>
</protein>
<feature type="compositionally biased region" description="Low complexity" evidence="1">
    <location>
        <begin position="261"/>
        <end position="277"/>
    </location>
</feature>
<organism evidence="2 3">
    <name type="scientific">Mycena sanguinolenta</name>
    <dbReference type="NCBI Taxonomy" id="230812"/>
    <lineage>
        <taxon>Eukaryota</taxon>
        <taxon>Fungi</taxon>
        <taxon>Dikarya</taxon>
        <taxon>Basidiomycota</taxon>
        <taxon>Agaricomycotina</taxon>
        <taxon>Agaricomycetes</taxon>
        <taxon>Agaricomycetidae</taxon>
        <taxon>Agaricales</taxon>
        <taxon>Marasmiineae</taxon>
        <taxon>Mycenaceae</taxon>
        <taxon>Mycena</taxon>
    </lineage>
</organism>
<feature type="region of interest" description="Disordered" evidence="1">
    <location>
        <begin position="81"/>
        <end position="101"/>
    </location>
</feature>
<feature type="region of interest" description="Disordered" evidence="1">
    <location>
        <begin position="140"/>
        <end position="165"/>
    </location>
</feature>
<accession>A0A8H6X2Y4</accession>
<dbReference type="EMBL" id="JACAZH010000058">
    <property type="protein sequence ID" value="KAF7333232.1"/>
    <property type="molecule type" value="Genomic_DNA"/>
</dbReference>